<organism evidence="2 3">
    <name type="scientific">Thiospirillum jenense</name>
    <dbReference type="NCBI Taxonomy" id="1653858"/>
    <lineage>
        <taxon>Bacteria</taxon>
        <taxon>Pseudomonadati</taxon>
        <taxon>Pseudomonadota</taxon>
        <taxon>Gammaproteobacteria</taxon>
        <taxon>Chromatiales</taxon>
        <taxon>Chromatiaceae</taxon>
        <taxon>Thiospirillum</taxon>
    </lineage>
</organism>
<evidence type="ECO:0000259" key="1">
    <source>
        <dbReference type="PROSITE" id="PS00498"/>
    </source>
</evidence>
<dbReference type="EMBL" id="JABVCQ010000024">
    <property type="protein sequence ID" value="MBB1126703.1"/>
    <property type="molecule type" value="Genomic_DNA"/>
</dbReference>
<dbReference type="PANTHER" id="PTHR43179:SF7">
    <property type="entry name" value="RHAMNOSYLTRANSFERASE WBBL"/>
    <property type="match status" value="1"/>
</dbReference>
<reference evidence="2 3" key="1">
    <citation type="journal article" date="2020" name="Arch. Microbiol.">
        <title>The genome sequence of the giant phototrophic gammaproteobacterium Thiospirillum jenense gives insight into its physiological properties and phylogenetic relationships.</title>
        <authorList>
            <person name="Imhoff J.F."/>
            <person name="Meyer T.E."/>
            <person name="Kyndt J.A."/>
        </authorList>
    </citation>
    <scope>NUCLEOTIDE SEQUENCE [LARGE SCALE GENOMIC DNA]</scope>
    <source>
        <strain evidence="2 3">DSM 216</strain>
    </source>
</reference>
<protein>
    <submittedName>
        <fullName evidence="2">Glycosyltransferase</fullName>
    </submittedName>
</protein>
<dbReference type="PROSITE" id="PS00498">
    <property type="entry name" value="TYROSINASE_2"/>
    <property type="match status" value="1"/>
</dbReference>
<feature type="domain" description="Tyrosinase copper-binding" evidence="1">
    <location>
        <begin position="188"/>
        <end position="199"/>
    </location>
</feature>
<keyword evidence="2" id="KW-0808">Transferase</keyword>
<dbReference type="AlphaFoldDB" id="A0A839HCQ1"/>
<dbReference type="CDD" id="cd00761">
    <property type="entry name" value="Glyco_tranf_GTA_type"/>
    <property type="match status" value="1"/>
</dbReference>
<dbReference type="GO" id="GO:0016491">
    <property type="term" value="F:oxidoreductase activity"/>
    <property type="evidence" value="ECO:0007669"/>
    <property type="project" value="InterPro"/>
</dbReference>
<evidence type="ECO:0000313" key="3">
    <source>
        <dbReference type="Proteomes" id="UP000548632"/>
    </source>
</evidence>
<accession>A0A839HCQ1</accession>
<dbReference type="InterPro" id="IPR002227">
    <property type="entry name" value="Tyrosinase_Cu-bd"/>
</dbReference>
<keyword evidence="3" id="KW-1185">Reference proteome</keyword>
<proteinExistence type="predicted"/>
<sequence>MTQPVISIVIVNYNGRHHLERCLPTLLITEGPSYEIIIVDNASQDDSCQWLAQQYPQVRVLSLTNNLGFGQANWRGVEHAQAPYIAFLNNDTEVTPDWLIPLVALLEQHPHIQAVCSQLVLMKNPTIINALGGGMARLGHSYDRLFGFSRDHPAVHALISRSSFPTLFPTAAAMLMRKADFITLGGFDPTFFMYHEDVDLGWRIWLNGGEVHCCPQSVIYHYFGGTTAVAQPSEFRDLMGMRHNIRTLLKCYQPRRLAHAMFDQMRVWLQNQAYRDMLLILGWNLLHLPSTLRERWAIQRQRTRHDRELFERGLILVAPHPPWGPTIPEPATPPDWATLLQSPVLRLADDTATTRLGAGWYPPEWSDNFPAPPPNPVRCRWTNGLARCTLILPPQAQGQLVLRLRTPGIDAPYTVPWLELTCNKNSEYSQQQRWEFAPHSHWIQLTVPVTAAADGLLQLTLRSSTWAPERALPNHEARLMGCGVYDIRFEQQTPAFIQDSFAPNQLSVIIPTYNRCDVLLRTLRALQAQTVSGFEVIIIDDGSTDDTAAALEQWQQAHDSLPFSFKLIRQTNTKQGVARNRGLREAQGEFVLFLGDDIIPDPEFIAAHLAAHQTYNTSSDVAIIGLTAWDESTVQVTPFLDFINYEGPQFGYRQLTPGAEAPFTCFYTSNISLRRAVLGDAPFDVRFNVYGWEDCELGLRLCRQGLRIIYHPAARAVHSHDMTLASFLRRQTQVGEALQTFVQLQPDILSLSAMGDIRWQVRAGRYGWLLQLISPLLSKLDRIAKRPWSSRIYLLLLGIAFGRGVRRGRRL</sequence>
<dbReference type="GO" id="GO:0016740">
    <property type="term" value="F:transferase activity"/>
    <property type="evidence" value="ECO:0007669"/>
    <property type="project" value="UniProtKB-KW"/>
</dbReference>
<dbReference type="SUPFAM" id="SSF53448">
    <property type="entry name" value="Nucleotide-diphospho-sugar transferases"/>
    <property type="match status" value="2"/>
</dbReference>
<name>A0A839HCQ1_9GAMM</name>
<dbReference type="InterPro" id="IPR029044">
    <property type="entry name" value="Nucleotide-diphossugar_trans"/>
</dbReference>
<dbReference type="PANTHER" id="PTHR43179">
    <property type="entry name" value="RHAMNOSYLTRANSFERASE WBBL"/>
    <property type="match status" value="1"/>
</dbReference>
<evidence type="ECO:0000313" key="2">
    <source>
        <dbReference type="EMBL" id="MBB1126703.1"/>
    </source>
</evidence>
<dbReference type="RefSeq" id="WP_182584332.1">
    <property type="nucleotide sequence ID" value="NZ_JABVCQ010000024.1"/>
</dbReference>
<gene>
    <name evidence="2" type="ORF">HUK38_10745</name>
</gene>
<dbReference type="InterPro" id="IPR001173">
    <property type="entry name" value="Glyco_trans_2-like"/>
</dbReference>
<dbReference type="CDD" id="cd04186">
    <property type="entry name" value="GT_2_like_c"/>
    <property type="match status" value="1"/>
</dbReference>
<comment type="caution">
    <text evidence="2">The sequence shown here is derived from an EMBL/GenBank/DDBJ whole genome shotgun (WGS) entry which is preliminary data.</text>
</comment>
<dbReference type="Pfam" id="PF00535">
    <property type="entry name" value="Glycos_transf_2"/>
    <property type="match status" value="2"/>
</dbReference>
<dbReference type="Proteomes" id="UP000548632">
    <property type="component" value="Unassembled WGS sequence"/>
</dbReference>
<dbReference type="Gene3D" id="3.90.550.10">
    <property type="entry name" value="Spore Coat Polysaccharide Biosynthesis Protein SpsA, Chain A"/>
    <property type="match status" value="2"/>
</dbReference>